<dbReference type="EMBL" id="NGJS01000002">
    <property type="protein sequence ID" value="RSU00073.1"/>
    <property type="molecule type" value="Genomic_DNA"/>
</dbReference>
<dbReference type="InterPro" id="IPR001920">
    <property type="entry name" value="Asp/Glu_race"/>
</dbReference>
<keyword evidence="10" id="KW-1185">Reference proteome</keyword>
<evidence type="ECO:0000256" key="1">
    <source>
        <dbReference type="ARBA" id="ARBA00001602"/>
    </source>
</evidence>
<keyword evidence="4 8" id="KW-0573">Peptidoglycan synthesis</keyword>
<dbReference type="UniPathway" id="UPA00219"/>
<evidence type="ECO:0000256" key="6">
    <source>
        <dbReference type="ARBA" id="ARBA00023316"/>
    </source>
</evidence>
<feature type="binding site" evidence="8">
    <location>
        <begin position="186"/>
        <end position="187"/>
    </location>
    <ligand>
        <name>substrate</name>
    </ligand>
</feature>
<dbReference type="GO" id="GO:0071555">
    <property type="term" value="P:cell wall organization"/>
    <property type="evidence" value="ECO:0007669"/>
    <property type="project" value="UniProtKB-KW"/>
</dbReference>
<proteinExistence type="inferred from homology"/>
<feature type="active site" description="Proton donor/acceptor" evidence="8">
    <location>
        <position position="185"/>
    </location>
</feature>
<evidence type="ECO:0000313" key="9">
    <source>
        <dbReference type="EMBL" id="RSU00073.1"/>
    </source>
</evidence>
<dbReference type="GO" id="GO:0009252">
    <property type="term" value="P:peptidoglycan biosynthetic process"/>
    <property type="evidence" value="ECO:0007669"/>
    <property type="project" value="UniProtKB-UniRule"/>
</dbReference>
<dbReference type="GO" id="GO:0042802">
    <property type="term" value="F:identical protein binding"/>
    <property type="evidence" value="ECO:0007669"/>
    <property type="project" value="UniProtKB-ARBA"/>
</dbReference>
<organism evidence="9 10">
    <name type="scientific">Vagococcus vulneris</name>
    <dbReference type="NCBI Taxonomy" id="1977869"/>
    <lineage>
        <taxon>Bacteria</taxon>
        <taxon>Bacillati</taxon>
        <taxon>Bacillota</taxon>
        <taxon>Bacilli</taxon>
        <taxon>Lactobacillales</taxon>
        <taxon>Enterococcaceae</taxon>
        <taxon>Vagococcus</taxon>
    </lineage>
</organism>
<evidence type="ECO:0000256" key="7">
    <source>
        <dbReference type="ARBA" id="ARBA00070053"/>
    </source>
</evidence>
<dbReference type="RefSeq" id="WP_125983026.1">
    <property type="nucleotide sequence ID" value="NZ_NGJS01000002.1"/>
</dbReference>
<dbReference type="PANTHER" id="PTHR21198">
    <property type="entry name" value="GLUTAMATE RACEMASE"/>
    <property type="match status" value="1"/>
</dbReference>
<keyword evidence="3 8" id="KW-0133">Cell shape</keyword>
<evidence type="ECO:0000256" key="5">
    <source>
        <dbReference type="ARBA" id="ARBA00023235"/>
    </source>
</evidence>
<evidence type="ECO:0000256" key="8">
    <source>
        <dbReference type="HAMAP-Rule" id="MF_00258"/>
    </source>
</evidence>
<dbReference type="Gene3D" id="3.40.50.1860">
    <property type="match status" value="2"/>
</dbReference>
<dbReference type="PROSITE" id="PS00924">
    <property type="entry name" value="ASP_GLU_RACEMASE_2"/>
    <property type="match status" value="1"/>
</dbReference>
<feature type="active site" description="Proton donor/acceptor" evidence="8">
    <location>
        <position position="74"/>
    </location>
</feature>
<comment type="similarity">
    <text evidence="8">Belongs to the aspartate/glutamate racemases family.</text>
</comment>
<dbReference type="SUPFAM" id="SSF53681">
    <property type="entry name" value="Aspartate/glutamate racemase"/>
    <property type="match status" value="2"/>
</dbReference>
<feature type="binding site" evidence="8">
    <location>
        <begin position="75"/>
        <end position="76"/>
    </location>
    <ligand>
        <name>substrate</name>
    </ligand>
</feature>
<dbReference type="AlphaFoldDB" id="A0A430A116"/>
<dbReference type="EC" id="5.1.1.3" evidence="2 8"/>
<dbReference type="GO" id="GO:0008360">
    <property type="term" value="P:regulation of cell shape"/>
    <property type="evidence" value="ECO:0007669"/>
    <property type="project" value="UniProtKB-KW"/>
</dbReference>
<keyword evidence="5 8" id="KW-0413">Isomerase</keyword>
<dbReference type="PANTHER" id="PTHR21198:SF2">
    <property type="entry name" value="GLUTAMATE RACEMASE"/>
    <property type="match status" value="1"/>
</dbReference>
<dbReference type="Proteomes" id="UP000287857">
    <property type="component" value="Unassembled WGS sequence"/>
</dbReference>
<dbReference type="FunFam" id="3.40.50.1860:FF:000002">
    <property type="entry name" value="Glutamate racemase"/>
    <property type="match status" value="1"/>
</dbReference>
<feature type="binding site" evidence="8">
    <location>
        <begin position="11"/>
        <end position="12"/>
    </location>
    <ligand>
        <name>substrate</name>
    </ligand>
</feature>
<comment type="caution">
    <text evidence="9">The sequence shown here is derived from an EMBL/GenBank/DDBJ whole genome shotgun (WGS) entry which is preliminary data.</text>
</comment>
<feature type="binding site" evidence="8">
    <location>
        <begin position="43"/>
        <end position="44"/>
    </location>
    <ligand>
        <name>substrate</name>
    </ligand>
</feature>
<comment type="catalytic activity">
    <reaction evidence="1 8">
        <text>L-glutamate = D-glutamate</text>
        <dbReference type="Rhea" id="RHEA:12813"/>
        <dbReference type="ChEBI" id="CHEBI:29985"/>
        <dbReference type="ChEBI" id="CHEBI:29986"/>
        <dbReference type="EC" id="5.1.1.3"/>
    </reaction>
</comment>
<dbReference type="NCBIfam" id="TIGR00067">
    <property type="entry name" value="glut_race"/>
    <property type="match status" value="1"/>
</dbReference>
<comment type="pathway">
    <text evidence="8">Cell wall biogenesis; peptidoglycan biosynthesis.</text>
</comment>
<dbReference type="HAMAP" id="MF_00258">
    <property type="entry name" value="Glu_racemase"/>
    <property type="match status" value="1"/>
</dbReference>
<dbReference type="InterPro" id="IPR033134">
    <property type="entry name" value="Asp/Glu_racemase_AS_2"/>
</dbReference>
<comment type="function">
    <text evidence="8">Provides the (R)-glutamate required for cell wall biosynthesis.</text>
</comment>
<dbReference type="GO" id="GO:0008881">
    <property type="term" value="F:glutamate racemase activity"/>
    <property type="evidence" value="ECO:0007669"/>
    <property type="project" value="UniProtKB-UniRule"/>
</dbReference>
<keyword evidence="6 8" id="KW-0961">Cell wall biogenesis/degradation</keyword>
<dbReference type="OrthoDB" id="9801055at2"/>
<evidence type="ECO:0000313" key="10">
    <source>
        <dbReference type="Proteomes" id="UP000287857"/>
    </source>
</evidence>
<gene>
    <name evidence="8" type="primary">murI</name>
    <name evidence="9" type="ORF">CBF37_01865</name>
</gene>
<dbReference type="NCBIfam" id="NF002035">
    <property type="entry name" value="PRK00865.1-3"/>
    <property type="match status" value="1"/>
</dbReference>
<accession>A0A430A116</accession>
<evidence type="ECO:0000256" key="2">
    <source>
        <dbReference type="ARBA" id="ARBA00013090"/>
    </source>
</evidence>
<protein>
    <recommendedName>
        <fullName evidence="7 8">Glutamate racemase</fullName>
        <ecNumber evidence="2 8">5.1.1.3</ecNumber>
    </recommendedName>
</protein>
<reference evidence="9 10" key="1">
    <citation type="submission" date="2017-05" db="EMBL/GenBank/DDBJ databases">
        <title>Vagococcus spp. assemblies.</title>
        <authorList>
            <person name="Gulvik C.A."/>
        </authorList>
    </citation>
    <scope>NUCLEOTIDE SEQUENCE [LARGE SCALE GENOMIC DNA]</scope>
    <source>
        <strain evidence="9 10">SS1995</strain>
    </source>
</reference>
<evidence type="ECO:0000256" key="4">
    <source>
        <dbReference type="ARBA" id="ARBA00022984"/>
    </source>
</evidence>
<dbReference type="InterPro" id="IPR004391">
    <property type="entry name" value="Glu_race"/>
</dbReference>
<dbReference type="Pfam" id="PF01177">
    <property type="entry name" value="Asp_Glu_race"/>
    <property type="match status" value="1"/>
</dbReference>
<name>A0A430A116_9ENTE</name>
<evidence type="ECO:0000256" key="3">
    <source>
        <dbReference type="ARBA" id="ARBA00022960"/>
    </source>
</evidence>
<dbReference type="InterPro" id="IPR015942">
    <property type="entry name" value="Asp/Glu/hydantoin_racemase"/>
</dbReference>
<sequence>MINNRPIGFLDSGVGGLTVVKEALRQLPNETVCYIGDTARCPYGPRPIEQIKEYTWDMVQFLLEKDVKMIVFACNTATAIVLNEIKEKLKIPVVGVIKPGARASVKVTRTKHIGVIGTVGTVTSQSYTQAIHDKISQARVTELACPKFVPIVESKQYQSEIAERVVNETLVPLKNQTIDTLILACTHYPLLKSFIQKSMGDNVTLVDSGVETVSEVSMLLDYYDISAAPLGKSKKHKFFMTGSKAMFDDISKDWLGLTKINSERVIFK</sequence>